<accession>A0A919WJC5</accession>
<keyword evidence="1" id="KW-0472">Membrane</keyword>
<reference evidence="2" key="1">
    <citation type="submission" date="2021-03" db="EMBL/GenBank/DDBJ databases">
        <title>Antimicrobial resistance genes in bacteria isolated from Japanese honey, and their potential for conferring macrolide and lincosamide resistance in the American foulbrood pathogen Paenibacillus larvae.</title>
        <authorList>
            <person name="Okamoto M."/>
            <person name="Kumagai M."/>
            <person name="Kanamori H."/>
            <person name="Takamatsu D."/>
        </authorList>
    </citation>
    <scope>NUCLEOTIDE SEQUENCE</scope>
    <source>
        <strain evidence="2">J27TS8</strain>
    </source>
</reference>
<dbReference type="Proteomes" id="UP000682111">
    <property type="component" value="Unassembled WGS sequence"/>
</dbReference>
<proteinExistence type="predicted"/>
<evidence type="ECO:0000256" key="1">
    <source>
        <dbReference type="SAM" id="Phobius"/>
    </source>
</evidence>
<organism evidence="2 3">
    <name type="scientific">Robertmurraya siralis</name>
    <dbReference type="NCBI Taxonomy" id="77777"/>
    <lineage>
        <taxon>Bacteria</taxon>
        <taxon>Bacillati</taxon>
        <taxon>Bacillota</taxon>
        <taxon>Bacilli</taxon>
        <taxon>Bacillales</taxon>
        <taxon>Bacillaceae</taxon>
        <taxon>Robertmurraya</taxon>
    </lineage>
</organism>
<dbReference type="AlphaFoldDB" id="A0A919WJC5"/>
<feature type="transmembrane region" description="Helical" evidence="1">
    <location>
        <begin position="12"/>
        <end position="33"/>
    </location>
</feature>
<evidence type="ECO:0000313" key="2">
    <source>
        <dbReference type="EMBL" id="GIN62757.1"/>
    </source>
</evidence>
<protein>
    <submittedName>
        <fullName evidence="2">Uncharacterized protein</fullName>
    </submittedName>
</protein>
<comment type="caution">
    <text evidence="2">The sequence shown here is derived from an EMBL/GenBank/DDBJ whole genome shotgun (WGS) entry which is preliminary data.</text>
</comment>
<keyword evidence="1" id="KW-1133">Transmembrane helix</keyword>
<sequence>MSSELIQEVLNIIFSKHMIYLAPMIFLFMAILFTDRIIEIIQNALADRNRWR</sequence>
<evidence type="ECO:0000313" key="3">
    <source>
        <dbReference type="Proteomes" id="UP000682111"/>
    </source>
</evidence>
<name>A0A919WJC5_9BACI</name>
<dbReference type="EMBL" id="BORC01000004">
    <property type="protein sequence ID" value="GIN62757.1"/>
    <property type="molecule type" value="Genomic_DNA"/>
</dbReference>
<gene>
    <name evidence="2" type="ORF">J27TS8_27500</name>
</gene>
<keyword evidence="3" id="KW-1185">Reference proteome</keyword>
<keyword evidence="1" id="KW-0812">Transmembrane</keyword>